<reference evidence="3" key="1">
    <citation type="journal article" date="2019" name="Int. J. Syst. Evol. Microbiol.">
        <title>The Global Catalogue of Microorganisms (GCM) 10K type strain sequencing project: providing services to taxonomists for standard genome sequencing and annotation.</title>
        <authorList>
            <consortium name="The Broad Institute Genomics Platform"/>
            <consortium name="The Broad Institute Genome Sequencing Center for Infectious Disease"/>
            <person name="Wu L."/>
            <person name="Ma J."/>
        </authorList>
    </citation>
    <scope>NUCLEOTIDE SEQUENCE [LARGE SCALE GENOMIC DNA]</scope>
    <source>
        <strain evidence="3">NBRC 103632</strain>
    </source>
</reference>
<keyword evidence="3" id="KW-1185">Reference proteome</keyword>
<dbReference type="Proteomes" id="UP001595957">
    <property type="component" value="Unassembled WGS sequence"/>
</dbReference>
<comment type="similarity">
    <text evidence="1">Belongs to the short-chain dehydrogenases/reductases (SDR) family.</text>
</comment>
<dbReference type="PANTHER" id="PTHR42808">
    <property type="entry name" value="HYDROXYSTEROID DEHYDROGENASE-LIKE PROTEIN 2"/>
    <property type="match status" value="1"/>
</dbReference>
<dbReference type="EMBL" id="JBHSFZ010000058">
    <property type="protein sequence ID" value="MFC4595744.1"/>
    <property type="molecule type" value="Genomic_DNA"/>
</dbReference>
<sequence>MADTAARPLEGRSAIVTGASRGIGKAIAARLASAGAHVVLGARSVDVPQSGFTGTVHETAEEIRALGGKATPLALDLNDAASREKFIADATQATGGIDILVNNAGTALYKKTWEMTIAEAEGQIAAYFTGPWHLCHLVLPQMIERKRGWILNLGSSVATKWPEPGKFEEHMKYFGDYVLYGAVKTAMHRFSAGLAAEVFTHNIAVNVLGPVGGVYTPGLDSLGLGMDPNSPVFEIPEQMAEAALALVSKEPTEQTGVIAWSHKYLDEIGRSTMSLDGKTVLVDRSATVNA</sequence>
<dbReference type="EC" id="1.-.-.-" evidence="2"/>
<accession>A0ABV9F3H5</accession>
<comment type="caution">
    <text evidence="2">The sequence shown here is derived from an EMBL/GenBank/DDBJ whole genome shotgun (WGS) entry which is preliminary data.</text>
</comment>
<proteinExistence type="inferred from homology"/>
<dbReference type="InterPro" id="IPR051935">
    <property type="entry name" value="HSDL2"/>
</dbReference>
<dbReference type="Pfam" id="PF00106">
    <property type="entry name" value="adh_short"/>
    <property type="match status" value="1"/>
</dbReference>
<dbReference type="GO" id="GO:0016491">
    <property type="term" value="F:oxidoreductase activity"/>
    <property type="evidence" value="ECO:0007669"/>
    <property type="project" value="UniProtKB-KW"/>
</dbReference>
<gene>
    <name evidence="2" type="ORF">ACFO3E_16410</name>
</gene>
<protein>
    <submittedName>
        <fullName evidence="2">SDR family NAD(P)-dependent oxidoreductase</fullName>
        <ecNumber evidence="2">1.-.-.-</ecNumber>
    </submittedName>
</protein>
<organism evidence="2 3">
    <name type="scientific">Sphingobium tyrosinilyticum</name>
    <dbReference type="NCBI Taxonomy" id="2715436"/>
    <lineage>
        <taxon>Bacteria</taxon>
        <taxon>Pseudomonadati</taxon>
        <taxon>Pseudomonadota</taxon>
        <taxon>Alphaproteobacteria</taxon>
        <taxon>Sphingomonadales</taxon>
        <taxon>Sphingomonadaceae</taxon>
        <taxon>Sphingobium</taxon>
    </lineage>
</organism>
<evidence type="ECO:0000313" key="3">
    <source>
        <dbReference type="Proteomes" id="UP001595957"/>
    </source>
</evidence>
<dbReference type="RefSeq" id="WP_380806315.1">
    <property type="nucleotide sequence ID" value="NZ_JBHSFZ010000058.1"/>
</dbReference>
<dbReference type="Gene3D" id="3.40.50.720">
    <property type="entry name" value="NAD(P)-binding Rossmann-like Domain"/>
    <property type="match status" value="1"/>
</dbReference>
<keyword evidence="2" id="KW-0560">Oxidoreductase</keyword>
<name>A0ABV9F3H5_9SPHN</name>
<evidence type="ECO:0000256" key="1">
    <source>
        <dbReference type="RuleBase" id="RU000363"/>
    </source>
</evidence>
<evidence type="ECO:0000313" key="2">
    <source>
        <dbReference type="EMBL" id="MFC4595744.1"/>
    </source>
</evidence>
<dbReference type="PRINTS" id="PR00081">
    <property type="entry name" value="GDHRDH"/>
</dbReference>
<dbReference type="SUPFAM" id="SSF51735">
    <property type="entry name" value="NAD(P)-binding Rossmann-fold domains"/>
    <property type="match status" value="1"/>
</dbReference>
<dbReference type="InterPro" id="IPR002347">
    <property type="entry name" value="SDR_fam"/>
</dbReference>
<dbReference type="PANTHER" id="PTHR42808:SF3">
    <property type="entry name" value="HYDROXYSTEROID DEHYDROGENASE-LIKE PROTEIN 2"/>
    <property type="match status" value="1"/>
</dbReference>
<dbReference type="InterPro" id="IPR036291">
    <property type="entry name" value="NAD(P)-bd_dom_sf"/>
</dbReference>
<dbReference type="PRINTS" id="PR00080">
    <property type="entry name" value="SDRFAMILY"/>
</dbReference>